<organism evidence="1 2">
    <name type="scientific">Phocaeicola vulgatus</name>
    <name type="common">Bacteroides vulgatus</name>
    <dbReference type="NCBI Taxonomy" id="821"/>
    <lineage>
        <taxon>Bacteria</taxon>
        <taxon>Pseudomonadati</taxon>
        <taxon>Bacteroidota</taxon>
        <taxon>Bacteroidia</taxon>
        <taxon>Bacteroidales</taxon>
        <taxon>Bacteroidaceae</taxon>
        <taxon>Phocaeicola</taxon>
    </lineage>
</organism>
<evidence type="ECO:0000313" key="2">
    <source>
        <dbReference type="Proteomes" id="UP000285469"/>
    </source>
</evidence>
<comment type="caution">
    <text evidence="1">The sequence shown here is derived from an EMBL/GenBank/DDBJ whole genome shotgun (WGS) entry which is preliminary data.</text>
</comment>
<gene>
    <name evidence="1" type="ORF">DWV70_19995</name>
</gene>
<name>A0A174L3I6_PHOVU</name>
<dbReference type="RefSeq" id="WP_007848400.1">
    <property type="nucleotide sequence ID" value="NZ_BAABZK010000001.1"/>
</dbReference>
<sequence length="108" mass="12450">MLKKENKIFVAVCPDVRTRRQMISRLAVRLGFALIPSDAAKLIQEDLYSCDLSTAYFVMCAQYNFRNSPVTNQRLYEMAARGLCVIVGVRSLPREYEFITQAFYPEDI</sequence>
<proteinExistence type="predicted"/>
<accession>A0A174L3I6</accession>
<protein>
    <submittedName>
        <fullName evidence="1">Uncharacterized protein</fullName>
    </submittedName>
</protein>
<dbReference type="Proteomes" id="UP000285469">
    <property type="component" value="Unassembled WGS sequence"/>
</dbReference>
<evidence type="ECO:0000313" key="1">
    <source>
        <dbReference type="EMBL" id="RGW44264.1"/>
    </source>
</evidence>
<dbReference type="EMBL" id="QSAI01000051">
    <property type="protein sequence ID" value="RGW44264.1"/>
    <property type="molecule type" value="Genomic_DNA"/>
</dbReference>
<reference evidence="1 2" key="1">
    <citation type="submission" date="2018-08" db="EMBL/GenBank/DDBJ databases">
        <title>A genome reference for cultivated species of the human gut microbiota.</title>
        <authorList>
            <person name="Zou Y."/>
            <person name="Xue W."/>
            <person name="Luo G."/>
        </authorList>
    </citation>
    <scope>NUCLEOTIDE SEQUENCE [LARGE SCALE GENOMIC DNA]</scope>
    <source>
        <strain evidence="1 2">AF12-25</strain>
    </source>
</reference>
<dbReference type="AlphaFoldDB" id="A0A174L3I6"/>